<dbReference type="Pfam" id="PF25221">
    <property type="entry name" value="5TMH_Lnb"/>
    <property type="match status" value="1"/>
</dbReference>
<dbReference type="Proteomes" id="UP001255246">
    <property type="component" value="Unassembled WGS sequence"/>
</dbReference>
<sequence>MKSILSIIIIFLAHTFQMLHAKIPTLSEKAQISVLTCSSGDELFSSFGHTAFRVQDPVLGIDIVYNYGTFDFNKPNFYLNFAKGKLIYSLSRKSFEAFLYDYQLEKRWIKEQLLDLNQEQTNQLLKFFEENYKPENRDYPYDPLFNNCSTITGDILEQQLGKSIKFNGSHLKELLTFRQLVHQHIKTNKWGTFGIDLAFGGITDREATVRQHMFLPYYAMHQLNNTTYNGKPILSRERTISNYPEKSDQSTFMLSPLFWFSLLLAFVIAITYLDKKHHGRSRFLDFVLFFISGLAGLFILLLWLATNHVVTQLNFNFLWLLPFNLIVSFYLLSKKKLPNWLSKYLWVALGLIIIMLVIWIFRIQVLSWLNLILMLVLTIRYLFLLKKI</sequence>
<name>A0ABU3A9U4_9FLAO</name>
<evidence type="ECO:0000259" key="3">
    <source>
        <dbReference type="Pfam" id="PF25221"/>
    </source>
</evidence>
<organism evidence="4 5">
    <name type="scientific">Croceitalea rosinachiae</name>
    <dbReference type="NCBI Taxonomy" id="3075596"/>
    <lineage>
        <taxon>Bacteria</taxon>
        <taxon>Pseudomonadati</taxon>
        <taxon>Bacteroidota</taxon>
        <taxon>Flavobacteriia</taxon>
        <taxon>Flavobacteriales</taxon>
        <taxon>Flavobacteriaceae</taxon>
        <taxon>Croceitalea</taxon>
    </lineage>
</organism>
<keyword evidence="1" id="KW-0812">Transmembrane</keyword>
<feature type="domain" description="Lnb-like transmembrane" evidence="3">
    <location>
        <begin position="251"/>
        <end position="385"/>
    </location>
</feature>
<feature type="transmembrane region" description="Helical" evidence="1">
    <location>
        <begin position="312"/>
        <end position="332"/>
    </location>
</feature>
<dbReference type="InterPro" id="IPR057436">
    <property type="entry name" value="5TMH_Lnb"/>
</dbReference>
<keyword evidence="1" id="KW-1133">Transmembrane helix</keyword>
<feature type="transmembrane region" description="Helical" evidence="1">
    <location>
        <begin position="252"/>
        <end position="274"/>
    </location>
</feature>
<proteinExistence type="predicted"/>
<comment type="caution">
    <text evidence="4">The sequence shown here is derived from an EMBL/GenBank/DDBJ whole genome shotgun (WGS) entry which is preliminary data.</text>
</comment>
<keyword evidence="5" id="KW-1185">Reference proteome</keyword>
<evidence type="ECO:0000256" key="1">
    <source>
        <dbReference type="SAM" id="Phobius"/>
    </source>
</evidence>
<gene>
    <name evidence="4" type="ORF">RM706_07915</name>
</gene>
<dbReference type="InterPro" id="IPR025178">
    <property type="entry name" value="Lnb_N"/>
</dbReference>
<feature type="transmembrane region" description="Helical" evidence="1">
    <location>
        <begin position="367"/>
        <end position="385"/>
    </location>
</feature>
<evidence type="ECO:0000313" key="5">
    <source>
        <dbReference type="Proteomes" id="UP001255246"/>
    </source>
</evidence>
<keyword evidence="1" id="KW-0472">Membrane</keyword>
<protein>
    <submittedName>
        <fullName evidence="4">DUF4105 domain-containing protein</fullName>
    </submittedName>
</protein>
<feature type="transmembrane region" description="Helical" evidence="1">
    <location>
        <begin position="286"/>
        <end position="306"/>
    </location>
</feature>
<feature type="transmembrane region" description="Helical" evidence="1">
    <location>
        <begin position="344"/>
        <end position="361"/>
    </location>
</feature>
<dbReference type="Pfam" id="PF13387">
    <property type="entry name" value="Lnb_N"/>
    <property type="match status" value="1"/>
</dbReference>
<feature type="domain" description="Lnb N-terminal periplasmic" evidence="2">
    <location>
        <begin position="28"/>
        <end position="181"/>
    </location>
</feature>
<evidence type="ECO:0000313" key="4">
    <source>
        <dbReference type="EMBL" id="MDT0606951.1"/>
    </source>
</evidence>
<evidence type="ECO:0000259" key="2">
    <source>
        <dbReference type="Pfam" id="PF13387"/>
    </source>
</evidence>
<accession>A0ABU3A9U4</accession>
<reference evidence="4 5" key="1">
    <citation type="submission" date="2023-09" db="EMBL/GenBank/DDBJ databases">
        <authorList>
            <person name="Rey-Velasco X."/>
        </authorList>
    </citation>
    <scope>NUCLEOTIDE SEQUENCE [LARGE SCALE GENOMIC DNA]</scope>
    <source>
        <strain evidence="4 5">F388</strain>
    </source>
</reference>
<dbReference type="RefSeq" id="WP_311350517.1">
    <property type="nucleotide sequence ID" value="NZ_JAVRHR010000002.1"/>
</dbReference>
<dbReference type="EMBL" id="JAVRHR010000002">
    <property type="protein sequence ID" value="MDT0606951.1"/>
    <property type="molecule type" value="Genomic_DNA"/>
</dbReference>